<protein>
    <submittedName>
        <fullName evidence="2">Uncharacterized protein</fullName>
    </submittedName>
</protein>
<dbReference type="Proteomes" id="UP000324233">
    <property type="component" value="Chromosome"/>
</dbReference>
<organism evidence="2 3">
    <name type="scientific">Aquisphaera giovannonii</name>
    <dbReference type="NCBI Taxonomy" id="406548"/>
    <lineage>
        <taxon>Bacteria</taxon>
        <taxon>Pseudomonadati</taxon>
        <taxon>Planctomycetota</taxon>
        <taxon>Planctomycetia</taxon>
        <taxon>Isosphaerales</taxon>
        <taxon>Isosphaeraceae</taxon>
        <taxon>Aquisphaera</taxon>
    </lineage>
</organism>
<dbReference type="EMBL" id="CP042997">
    <property type="protein sequence ID" value="QEH38752.1"/>
    <property type="molecule type" value="Genomic_DNA"/>
</dbReference>
<evidence type="ECO:0000313" key="3">
    <source>
        <dbReference type="Proteomes" id="UP000324233"/>
    </source>
</evidence>
<feature type="region of interest" description="Disordered" evidence="1">
    <location>
        <begin position="119"/>
        <end position="211"/>
    </location>
</feature>
<reference evidence="2 3" key="1">
    <citation type="submission" date="2019-08" db="EMBL/GenBank/DDBJ databases">
        <title>Deep-cultivation of Planctomycetes and their phenomic and genomic characterization uncovers novel biology.</title>
        <authorList>
            <person name="Wiegand S."/>
            <person name="Jogler M."/>
            <person name="Boedeker C."/>
            <person name="Pinto D."/>
            <person name="Vollmers J."/>
            <person name="Rivas-Marin E."/>
            <person name="Kohn T."/>
            <person name="Peeters S.H."/>
            <person name="Heuer A."/>
            <person name="Rast P."/>
            <person name="Oberbeckmann S."/>
            <person name="Bunk B."/>
            <person name="Jeske O."/>
            <person name="Meyerdierks A."/>
            <person name="Storesund J.E."/>
            <person name="Kallscheuer N."/>
            <person name="Luecker S."/>
            <person name="Lage O.M."/>
            <person name="Pohl T."/>
            <person name="Merkel B.J."/>
            <person name="Hornburger P."/>
            <person name="Mueller R.-W."/>
            <person name="Bruemmer F."/>
            <person name="Labrenz M."/>
            <person name="Spormann A.M."/>
            <person name="Op den Camp H."/>
            <person name="Overmann J."/>
            <person name="Amann R."/>
            <person name="Jetten M.S.M."/>
            <person name="Mascher T."/>
            <person name="Medema M.H."/>
            <person name="Devos D.P."/>
            <person name="Kaster A.-K."/>
            <person name="Ovreas L."/>
            <person name="Rohde M."/>
            <person name="Galperin M.Y."/>
            <person name="Jogler C."/>
        </authorList>
    </citation>
    <scope>NUCLEOTIDE SEQUENCE [LARGE SCALE GENOMIC DNA]</scope>
    <source>
        <strain evidence="2 3">OJF2</strain>
    </source>
</reference>
<sequence length="277" mass="30125">MNPSHELRHAGPRDAAAVRPGRPAEAIVPVRPPRRRPECGPGDTAGRKVRSPAGQPAPPHLRAAGATGWGVLRARARAGMVEEVAEVLEAVRRRRPAGGVRYGRDDEVWVREVRPAAQDASRTQWPSTAGGVPRHATLIRSRPSSDRGGCWHRGGPSPMMPLAAQRPHRRSSGRVARRGRPTSPRARRPSHRRVGSAGRPGGPGGEGPLVPVVRGQRWRSHAGRVRPTARAVAPFNRSHRRPHAAGRGGRPAGPSRRRQWPVGSRPTNWNRLLWSIA</sequence>
<feature type="compositionally biased region" description="Basic residues" evidence="1">
    <location>
        <begin position="166"/>
        <end position="194"/>
    </location>
</feature>
<name>A0A5B9WDU7_9BACT</name>
<evidence type="ECO:0000256" key="1">
    <source>
        <dbReference type="SAM" id="MobiDB-lite"/>
    </source>
</evidence>
<keyword evidence="3" id="KW-1185">Reference proteome</keyword>
<evidence type="ECO:0000313" key="2">
    <source>
        <dbReference type="EMBL" id="QEH38752.1"/>
    </source>
</evidence>
<proteinExistence type="predicted"/>
<feature type="compositionally biased region" description="Basic and acidic residues" evidence="1">
    <location>
        <begin position="1"/>
        <end position="12"/>
    </location>
</feature>
<feature type="region of interest" description="Disordered" evidence="1">
    <location>
        <begin position="1"/>
        <end position="65"/>
    </location>
</feature>
<gene>
    <name evidence="2" type="ORF">OJF2_73580</name>
</gene>
<feature type="compositionally biased region" description="Gly residues" evidence="1">
    <location>
        <begin position="198"/>
        <end position="207"/>
    </location>
</feature>
<feature type="region of interest" description="Disordered" evidence="1">
    <location>
        <begin position="236"/>
        <end position="266"/>
    </location>
</feature>
<dbReference type="KEGG" id="agv:OJF2_73580"/>
<accession>A0A5B9WDU7</accession>
<dbReference type="AlphaFoldDB" id="A0A5B9WDU7"/>